<feature type="compositionally biased region" description="Polar residues" evidence="1">
    <location>
        <begin position="1"/>
        <end position="15"/>
    </location>
</feature>
<feature type="region of interest" description="Disordered" evidence="1">
    <location>
        <begin position="1"/>
        <end position="100"/>
    </location>
</feature>
<organism evidence="2 3">
    <name type="scientific">Tuber magnatum</name>
    <name type="common">white Piedmont truffle</name>
    <dbReference type="NCBI Taxonomy" id="42249"/>
    <lineage>
        <taxon>Eukaryota</taxon>
        <taxon>Fungi</taxon>
        <taxon>Dikarya</taxon>
        <taxon>Ascomycota</taxon>
        <taxon>Pezizomycotina</taxon>
        <taxon>Pezizomycetes</taxon>
        <taxon>Pezizales</taxon>
        <taxon>Tuberaceae</taxon>
        <taxon>Tuber</taxon>
    </lineage>
</organism>
<evidence type="ECO:0000313" key="2">
    <source>
        <dbReference type="EMBL" id="PWW75312.1"/>
    </source>
</evidence>
<evidence type="ECO:0000313" key="3">
    <source>
        <dbReference type="Proteomes" id="UP000246991"/>
    </source>
</evidence>
<dbReference type="Proteomes" id="UP000246991">
    <property type="component" value="Unassembled WGS sequence"/>
</dbReference>
<feature type="compositionally biased region" description="Polar residues" evidence="1">
    <location>
        <begin position="28"/>
        <end position="48"/>
    </location>
</feature>
<proteinExistence type="predicted"/>
<keyword evidence="3" id="KW-1185">Reference proteome</keyword>
<feature type="compositionally biased region" description="Basic and acidic residues" evidence="1">
    <location>
        <begin position="51"/>
        <end position="60"/>
    </location>
</feature>
<protein>
    <submittedName>
        <fullName evidence="2">Uncharacterized protein</fullName>
    </submittedName>
</protein>
<gene>
    <name evidence="2" type="ORF">C7212DRAFT_322818</name>
</gene>
<dbReference type="AlphaFoldDB" id="A0A317SLG7"/>
<name>A0A317SLG7_9PEZI</name>
<dbReference type="OrthoDB" id="5289662at2759"/>
<evidence type="ECO:0000256" key="1">
    <source>
        <dbReference type="SAM" id="MobiDB-lite"/>
    </source>
</evidence>
<sequence length="126" mass="13377">MPQNNANSPNAGHNTQADEFKPAHEGSSIVTLGQTKTQHNVTVASSAENVPGREVREQAPRRKRLSFGGGNDGRGSPMFANLESVRAKHTAGGYDDQKPPDGFFGAAFKRFVTGNPTMRATVPGGK</sequence>
<reference evidence="2 3" key="1">
    <citation type="submission" date="2018-03" db="EMBL/GenBank/DDBJ databases">
        <title>Genomes of Pezizomycetes fungi and the evolution of truffles.</title>
        <authorList>
            <person name="Murat C."/>
            <person name="Payen T."/>
            <person name="Noel B."/>
            <person name="Kuo A."/>
            <person name="Martin F.M."/>
        </authorList>
    </citation>
    <scope>NUCLEOTIDE SEQUENCE [LARGE SCALE GENOMIC DNA]</scope>
    <source>
        <strain evidence="2">091103-1</strain>
    </source>
</reference>
<accession>A0A317SLG7</accession>
<dbReference type="EMBL" id="PYWC01000048">
    <property type="protein sequence ID" value="PWW75312.1"/>
    <property type="molecule type" value="Genomic_DNA"/>
</dbReference>
<comment type="caution">
    <text evidence="2">The sequence shown here is derived from an EMBL/GenBank/DDBJ whole genome shotgun (WGS) entry which is preliminary data.</text>
</comment>